<dbReference type="AlphaFoldDB" id="A0A0J6HIA9"/>
<protein>
    <submittedName>
        <fullName evidence="1">Response regulator</fullName>
    </submittedName>
</protein>
<dbReference type="Proteomes" id="UP000434925">
    <property type="component" value="Unassembled WGS sequence"/>
</dbReference>
<dbReference type="Gene3D" id="3.40.50.2300">
    <property type="match status" value="1"/>
</dbReference>
<accession>A0A0J6HIA9</accession>
<gene>
    <name evidence="1" type="ORF">F7R14_08135</name>
    <name evidence="2" type="ORF">SAMN04490191_5685</name>
</gene>
<reference evidence="3" key="1">
    <citation type="submission" date="2016-10" db="EMBL/GenBank/DDBJ databases">
        <authorList>
            <person name="Varghese N."/>
            <person name="Submissions S."/>
        </authorList>
    </citation>
    <scope>NUCLEOTIDE SEQUENCE [LARGE SCALE GENOMIC DNA]</scope>
    <source>
        <strain evidence="3">BS3782</strain>
    </source>
</reference>
<evidence type="ECO:0000313" key="3">
    <source>
        <dbReference type="Proteomes" id="UP000182814"/>
    </source>
</evidence>
<sequence>MSNNIHLLYIEDETNLWDGFLKEAEIYGAVPENKIAFVVHCVPGIEEAKAAIATQKFDIIVTDLKIATGIPGSDAVTTGNLFIKELKEISPCPIAILTGKPSDVEDDTLDRSSMAKFTKEVDAETKIFHWIKTKLPLISLMQQSFELLNKELATLFHSGVADRISELGSTIPAESSLRMILENIADRILTVNSTTKSHPQESYIHPVIRNNIMTGDLISIGDETWVILTPACNIVRYSKNEIVLLAKCNDHPKYRQYLDAAEKGDDKSLRALINQANNLFTHFLPPLNKGEAPKIVNFDELITIKYSELDPNNIIAAISPKFLPNLIHRFSAYIGRPGAPDIEPSHCLQHSL</sequence>
<reference evidence="2" key="2">
    <citation type="submission" date="2016-10" db="EMBL/GenBank/DDBJ databases">
        <authorList>
            <person name="de Groot N.N."/>
        </authorList>
    </citation>
    <scope>NUCLEOTIDE SEQUENCE [LARGE SCALE GENOMIC DNA]</scope>
    <source>
        <strain evidence="2">BS3782</strain>
    </source>
</reference>
<name>A0A0J6HIA9_9PSED</name>
<dbReference type="EMBL" id="LT629746">
    <property type="protein sequence ID" value="SDT63046.1"/>
    <property type="molecule type" value="Genomic_DNA"/>
</dbReference>
<reference evidence="1 4" key="3">
    <citation type="submission" date="2019-09" db="EMBL/GenBank/DDBJ databases">
        <title>Draft genome sequences of 48 bacterial type strains from the CCUG.</title>
        <authorList>
            <person name="Tunovic T."/>
            <person name="Pineiro-Iglesias B."/>
            <person name="Unosson C."/>
            <person name="Inganas E."/>
            <person name="Ohlen M."/>
            <person name="Cardew S."/>
            <person name="Jensie-Markopoulos S."/>
            <person name="Salva-Serra F."/>
            <person name="Jaen-Luchoro D."/>
            <person name="Karlsson R."/>
            <person name="Svensson-Stadler L."/>
            <person name="Chun J."/>
            <person name="Moore E."/>
        </authorList>
    </citation>
    <scope>NUCLEOTIDE SEQUENCE [LARGE SCALE GENOMIC DNA]</scope>
    <source>
        <strain evidence="1 4">CCUG 51522</strain>
    </source>
</reference>
<proteinExistence type="predicted"/>
<dbReference type="SUPFAM" id="SSF52172">
    <property type="entry name" value="CheY-like"/>
    <property type="match status" value="1"/>
</dbReference>
<dbReference type="InterPro" id="IPR011006">
    <property type="entry name" value="CheY-like_superfamily"/>
</dbReference>
<keyword evidence="3" id="KW-1185">Reference proteome</keyword>
<organism evidence="2 3">
    <name type="scientific">Pseudomonas lini</name>
    <dbReference type="NCBI Taxonomy" id="163011"/>
    <lineage>
        <taxon>Bacteria</taxon>
        <taxon>Pseudomonadati</taxon>
        <taxon>Pseudomonadota</taxon>
        <taxon>Gammaproteobacteria</taxon>
        <taxon>Pseudomonadales</taxon>
        <taxon>Pseudomonadaceae</taxon>
        <taxon>Pseudomonas</taxon>
    </lineage>
</organism>
<dbReference type="Proteomes" id="UP000182814">
    <property type="component" value="Chromosome I"/>
</dbReference>
<evidence type="ECO:0000313" key="4">
    <source>
        <dbReference type="Proteomes" id="UP000434925"/>
    </source>
</evidence>
<dbReference type="PATRIC" id="fig|163011.3.peg.2304"/>
<evidence type="ECO:0000313" key="1">
    <source>
        <dbReference type="EMBL" id="KAB0506063.1"/>
    </source>
</evidence>
<dbReference type="EMBL" id="VZPO01000003">
    <property type="protein sequence ID" value="KAB0506063.1"/>
    <property type="molecule type" value="Genomic_DNA"/>
</dbReference>
<dbReference type="RefSeq" id="WP_048394155.1">
    <property type="nucleotide sequence ID" value="NZ_JYLB01000002.1"/>
</dbReference>
<evidence type="ECO:0000313" key="2">
    <source>
        <dbReference type="EMBL" id="SDT63046.1"/>
    </source>
</evidence>